<proteinExistence type="predicted"/>
<reference evidence="1" key="1">
    <citation type="journal article" date="2022" name="IScience">
        <title>Evolution of zygomycete secretomes and the origins of terrestrial fungal ecologies.</title>
        <authorList>
            <person name="Chang Y."/>
            <person name="Wang Y."/>
            <person name="Mondo S."/>
            <person name="Ahrendt S."/>
            <person name="Andreopoulos W."/>
            <person name="Barry K."/>
            <person name="Beard J."/>
            <person name="Benny G.L."/>
            <person name="Blankenship S."/>
            <person name="Bonito G."/>
            <person name="Cuomo C."/>
            <person name="Desiro A."/>
            <person name="Gervers K.A."/>
            <person name="Hundley H."/>
            <person name="Kuo A."/>
            <person name="LaButti K."/>
            <person name="Lang B.F."/>
            <person name="Lipzen A."/>
            <person name="O'Donnell K."/>
            <person name="Pangilinan J."/>
            <person name="Reynolds N."/>
            <person name="Sandor L."/>
            <person name="Smith M.E."/>
            <person name="Tsang A."/>
            <person name="Grigoriev I.V."/>
            <person name="Stajich J.E."/>
            <person name="Spatafora J.W."/>
        </authorList>
    </citation>
    <scope>NUCLEOTIDE SEQUENCE</scope>
    <source>
        <strain evidence="1">RSA 2281</strain>
    </source>
</reference>
<dbReference type="Proteomes" id="UP001209540">
    <property type="component" value="Unassembled WGS sequence"/>
</dbReference>
<evidence type="ECO:0000313" key="1">
    <source>
        <dbReference type="EMBL" id="KAI9276760.1"/>
    </source>
</evidence>
<organism evidence="1 2">
    <name type="scientific">Phascolomyces articulosus</name>
    <dbReference type="NCBI Taxonomy" id="60185"/>
    <lineage>
        <taxon>Eukaryota</taxon>
        <taxon>Fungi</taxon>
        <taxon>Fungi incertae sedis</taxon>
        <taxon>Mucoromycota</taxon>
        <taxon>Mucoromycotina</taxon>
        <taxon>Mucoromycetes</taxon>
        <taxon>Mucorales</taxon>
        <taxon>Lichtheimiaceae</taxon>
        <taxon>Phascolomyces</taxon>
    </lineage>
</organism>
<keyword evidence="2" id="KW-1185">Reference proteome</keyword>
<reference evidence="1" key="2">
    <citation type="submission" date="2023-02" db="EMBL/GenBank/DDBJ databases">
        <authorList>
            <consortium name="DOE Joint Genome Institute"/>
            <person name="Mondo S.J."/>
            <person name="Chang Y."/>
            <person name="Wang Y."/>
            <person name="Ahrendt S."/>
            <person name="Andreopoulos W."/>
            <person name="Barry K."/>
            <person name="Beard J."/>
            <person name="Benny G.L."/>
            <person name="Blankenship S."/>
            <person name="Bonito G."/>
            <person name="Cuomo C."/>
            <person name="Desiro A."/>
            <person name="Gervers K.A."/>
            <person name="Hundley H."/>
            <person name="Kuo A."/>
            <person name="LaButti K."/>
            <person name="Lang B.F."/>
            <person name="Lipzen A."/>
            <person name="O'Donnell K."/>
            <person name="Pangilinan J."/>
            <person name="Reynolds N."/>
            <person name="Sandor L."/>
            <person name="Smith M.W."/>
            <person name="Tsang A."/>
            <person name="Grigoriev I.V."/>
            <person name="Stajich J.E."/>
            <person name="Spatafora J.W."/>
        </authorList>
    </citation>
    <scope>NUCLEOTIDE SEQUENCE</scope>
    <source>
        <strain evidence="1">RSA 2281</strain>
    </source>
</reference>
<accession>A0AAD5KP01</accession>
<protein>
    <submittedName>
        <fullName evidence="1">Uncharacterized protein</fullName>
    </submittedName>
</protein>
<evidence type="ECO:0000313" key="2">
    <source>
        <dbReference type="Proteomes" id="UP001209540"/>
    </source>
</evidence>
<sequence>MKVVYGSEVNEGCCALSYPWNQSGDTFTDTIIGKAKRVDRGKHEIISYNSIFPDMNIPEDRLFDLKSMKLSKVFQIMADKNYYFQKSIKYVKFESIVQWICQQFNINNTYCTVVLLPELRMAKIRPLITLREEYFQQLWTLEEVIK</sequence>
<dbReference type="EMBL" id="JAIXMP010000002">
    <property type="protein sequence ID" value="KAI9276760.1"/>
    <property type="molecule type" value="Genomic_DNA"/>
</dbReference>
<dbReference type="AlphaFoldDB" id="A0AAD5KP01"/>
<comment type="caution">
    <text evidence="1">The sequence shown here is derived from an EMBL/GenBank/DDBJ whole genome shotgun (WGS) entry which is preliminary data.</text>
</comment>
<gene>
    <name evidence="1" type="ORF">BDA99DRAFT_531855</name>
</gene>
<name>A0AAD5KP01_9FUNG</name>